<organism evidence="12 13">
    <name type="scientific">Rhodobium orientis</name>
    <dbReference type="NCBI Taxonomy" id="34017"/>
    <lineage>
        <taxon>Bacteria</taxon>
        <taxon>Pseudomonadati</taxon>
        <taxon>Pseudomonadota</taxon>
        <taxon>Alphaproteobacteria</taxon>
        <taxon>Hyphomicrobiales</taxon>
        <taxon>Rhodobiaceae</taxon>
        <taxon>Rhodobium</taxon>
    </lineage>
</organism>
<dbReference type="Proteomes" id="UP000249299">
    <property type="component" value="Unassembled WGS sequence"/>
</dbReference>
<accession>A0A327JPF0</accession>
<dbReference type="InterPro" id="IPR003385">
    <property type="entry name" value="Glyco_hydro_77"/>
</dbReference>
<evidence type="ECO:0000256" key="9">
    <source>
        <dbReference type="ARBA" id="ARBA00031501"/>
    </source>
</evidence>
<reference evidence="12 13" key="1">
    <citation type="submission" date="2017-07" db="EMBL/GenBank/DDBJ databases">
        <title>Draft Genome Sequences of Select Purple Nonsulfur Bacteria.</title>
        <authorList>
            <person name="Lasarre B."/>
            <person name="Mckinlay J.B."/>
        </authorList>
    </citation>
    <scope>NUCLEOTIDE SEQUENCE [LARGE SCALE GENOMIC DNA]</scope>
    <source>
        <strain evidence="12 13">DSM 11290</strain>
    </source>
</reference>
<protein>
    <recommendedName>
        <fullName evidence="4 10">4-alpha-glucanotransferase</fullName>
        <ecNumber evidence="3 10">2.4.1.25</ecNumber>
    </recommendedName>
    <alternativeName>
        <fullName evidence="8 10">Amylomaltase</fullName>
    </alternativeName>
    <alternativeName>
        <fullName evidence="9 10">Disproportionating enzyme</fullName>
    </alternativeName>
</protein>
<dbReference type="RefSeq" id="WP_111434379.1">
    <property type="nucleotide sequence ID" value="NZ_JACIGG010000003.1"/>
</dbReference>
<dbReference type="NCBIfam" id="TIGR00217">
    <property type="entry name" value="malQ"/>
    <property type="match status" value="1"/>
</dbReference>
<keyword evidence="6 10" id="KW-0808">Transferase</keyword>
<dbReference type="InterPro" id="IPR017853">
    <property type="entry name" value="GH"/>
</dbReference>
<evidence type="ECO:0000256" key="8">
    <source>
        <dbReference type="ARBA" id="ARBA00031423"/>
    </source>
</evidence>
<dbReference type="Gene3D" id="3.20.20.80">
    <property type="entry name" value="Glycosidases"/>
    <property type="match status" value="1"/>
</dbReference>
<dbReference type="Pfam" id="PF21226">
    <property type="entry name" value="MalQ_N"/>
    <property type="match status" value="1"/>
</dbReference>
<evidence type="ECO:0000256" key="10">
    <source>
        <dbReference type="RuleBase" id="RU361207"/>
    </source>
</evidence>
<comment type="caution">
    <text evidence="12">The sequence shown here is derived from an EMBL/GenBank/DDBJ whole genome shotgun (WGS) entry which is preliminary data.</text>
</comment>
<dbReference type="PANTHER" id="PTHR32438:SF5">
    <property type="entry name" value="4-ALPHA-GLUCANOTRANSFERASE DPE1, CHLOROPLASTIC_AMYLOPLASTIC"/>
    <property type="match status" value="1"/>
</dbReference>
<comment type="catalytic activity">
    <reaction evidence="1 10">
        <text>Transfers a segment of a (1-&gt;4)-alpha-D-glucan to a new position in an acceptor, which may be glucose or a (1-&gt;4)-alpha-D-glucan.</text>
        <dbReference type="EC" id="2.4.1.25"/>
    </reaction>
</comment>
<evidence type="ECO:0000256" key="1">
    <source>
        <dbReference type="ARBA" id="ARBA00000439"/>
    </source>
</evidence>
<evidence type="ECO:0000313" key="13">
    <source>
        <dbReference type="Proteomes" id="UP000249299"/>
    </source>
</evidence>
<dbReference type="AlphaFoldDB" id="A0A327JPF0"/>
<keyword evidence="7 10" id="KW-0119">Carbohydrate metabolism</keyword>
<evidence type="ECO:0000256" key="6">
    <source>
        <dbReference type="ARBA" id="ARBA00022679"/>
    </source>
</evidence>
<dbReference type="SUPFAM" id="SSF51445">
    <property type="entry name" value="(Trans)glycosidases"/>
    <property type="match status" value="1"/>
</dbReference>
<keyword evidence="13" id="KW-1185">Reference proteome</keyword>
<sequence length="715" mass="77783">MSGFAERLDRLADMLGIERHVYDSIGAEHVAPDESLRAIVAAMGYAADTEADLDAALDAVTAIRTARLIPETWCVNEGSWLCFPVRAERGAYRRTIVLEDGQKLATDGLLENLHPYHGEAVPSRALLVTEPVPVGIHRVIVETGERREEATLIVAPARAFGVTDATGGPDRLWGLMAPLYGLVSDRNFGVGDYEDLGRLSEIAAGLGADFVGVNPVHALFPEEPEAASPYSPSSRLFLNVMQIAPDKVPEFVASEAARRFASDKAGALAADRTKAYVDYNRVAGIKLPIFEQLFSTFLEAADPDRIAAFDAFRAARGSRLRKHALFDALSRHFAVIGCQKGWMHWPRAYRDPGTAAVADFEHDFERDVTFFEYLQWIADEQLGAAASRADAAGMALGLYLDLAVGVTEGSADCWTSPGDYARGVSLGAPPDAFSADGQCWGLLPLNVGELRRRHFRPFIEILRSVMRHAGVIRIDHILGLARCFWVPHGLPGAYVRYPLHDLLAIIAVESHRAGTVVIGEDLGNIPDGLHEALTGRGILGCRAAYFERQANGDYLSPRDYPRDVLASIGTHDLPPLRGFWEGCDLAWRFDIADISEDEEKAEIAGRVADRHALCRLVGHDVDFDVDPIEDPCAFGVVSAGLTAQLAESPASLVALESENVLGLTERTNMPGTTDEHPNWCRRLPLDIEGLAGRAGVQNAAKAMNAVRGRPEKSDD</sequence>
<feature type="domain" description="MalQ N-terminal beta-sandwich" evidence="11">
    <location>
        <begin position="69"/>
        <end position="156"/>
    </location>
</feature>
<dbReference type="EMBL" id="NPEV01000020">
    <property type="protein sequence ID" value="RAI27233.1"/>
    <property type="molecule type" value="Genomic_DNA"/>
</dbReference>
<dbReference type="Pfam" id="PF02446">
    <property type="entry name" value="Glyco_hydro_77"/>
    <property type="match status" value="1"/>
</dbReference>
<proteinExistence type="inferred from homology"/>
<evidence type="ECO:0000256" key="7">
    <source>
        <dbReference type="ARBA" id="ARBA00023277"/>
    </source>
</evidence>
<dbReference type="PANTHER" id="PTHR32438">
    <property type="entry name" value="4-ALPHA-GLUCANOTRANSFERASE DPE1, CHLOROPLASTIC/AMYLOPLASTIC"/>
    <property type="match status" value="1"/>
</dbReference>
<dbReference type="OrthoDB" id="9761577at2"/>
<dbReference type="EC" id="2.4.1.25" evidence="3 10"/>
<keyword evidence="5 10" id="KW-0328">Glycosyltransferase</keyword>
<name>A0A327JPF0_9HYPH</name>
<comment type="similarity">
    <text evidence="2 10">Belongs to the disproportionating enzyme family.</text>
</comment>
<evidence type="ECO:0000256" key="4">
    <source>
        <dbReference type="ARBA" id="ARBA00020295"/>
    </source>
</evidence>
<evidence type="ECO:0000259" key="11">
    <source>
        <dbReference type="Pfam" id="PF21226"/>
    </source>
</evidence>
<dbReference type="GO" id="GO:0004134">
    <property type="term" value="F:4-alpha-glucanotransferase activity"/>
    <property type="evidence" value="ECO:0007669"/>
    <property type="project" value="UniProtKB-EC"/>
</dbReference>
<gene>
    <name evidence="12" type="primary">malQ</name>
    <name evidence="12" type="ORF">CH339_10825</name>
</gene>
<dbReference type="InterPro" id="IPR048458">
    <property type="entry name" value="MalQ_N"/>
</dbReference>
<dbReference type="GO" id="GO:0005975">
    <property type="term" value="P:carbohydrate metabolic process"/>
    <property type="evidence" value="ECO:0007669"/>
    <property type="project" value="InterPro"/>
</dbReference>
<evidence type="ECO:0000256" key="5">
    <source>
        <dbReference type="ARBA" id="ARBA00022676"/>
    </source>
</evidence>
<evidence type="ECO:0000256" key="3">
    <source>
        <dbReference type="ARBA" id="ARBA00012560"/>
    </source>
</evidence>
<evidence type="ECO:0000256" key="2">
    <source>
        <dbReference type="ARBA" id="ARBA00005684"/>
    </source>
</evidence>
<evidence type="ECO:0000313" key="12">
    <source>
        <dbReference type="EMBL" id="RAI27233.1"/>
    </source>
</evidence>